<accession>A0ABU4WLN8</accession>
<dbReference type="Proteomes" id="UP001285244">
    <property type="component" value="Unassembled WGS sequence"/>
</dbReference>
<dbReference type="EMBL" id="JALBUS010000008">
    <property type="protein sequence ID" value="MDX8417484.1"/>
    <property type="molecule type" value="Genomic_DNA"/>
</dbReference>
<dbReference type="Gene3D" id="3.30.1380.10">
    <property type="match status" value="1"/>
</dbReference>
<dbReference type="InterPro" id="IPR052179">
    <property type="entry name" value="DD-CPase-like"/>
</dbReference>
<gene>
    <name evidence="2" type="ORF">MOZ64_06470</name>
</gene>
<name>A0ABU4WLN8_9FIRM</name>
<evidence type="ECO:0000313" key="2">
    <source>
        <dbReference type="EMBL" id="MDX8417484.1"/>
    </source>
</evidence>
<dbReference type="PANTHER" id="PTHR34385:SF1">
    <property type="entry name" value="PEPTIDOGLYCAN L-ALANYL-D-GLUTAMATE ENDOPEPTIDASE CWLK"/>
    <property type="match status" value="1"/>
</dbReference>
<dbReference type="InterPro" id="IPR009045">
    <property type="entry name" value="Zn_M74/Hedgehog-like"/>
</dbReference>
<dbReference type="PROSITE" id="PS51257">
    <property type="entry name" value="PROKAR_LIPOPROTEIN"/>
    <property type="match status" value="1"/>
</dbReference>
<feature type="domain" description="D-alanyl-D-alanine carboxypeptidase-like core" evidence="1">
    <location>
        <begin position="180"/>
        <end position="306"/>
    </location>
</feature>
<sequence length="326" mass="37162">MKKVVFFILCALVLSGCGPYTKAEKAQLKAAGVYAQAKDCTHTDSVKKMLSGDFQGKYIQSYCDLDISSTSGVNTLLKGGVPTKVVQAMINRENYHGSLAKRYAAYYKKQKTSAKQTILAVNTNQDLEPYSKTILVHKDTNPAYLVNKFYALPEGYEPRDLKPIQSVCTVGDTGCNSDELYLRKEANTAFQKMVKAGKKENLKIVAISGYRSYDYQLNLWTTNANTYGQDYADAYFARAGQSEHNTGLAVDITFNDHPFNEIENYKGYNWILKNMHSYGFILRYPKEKEKVTRYSYESWHLRYVGKKVAKTCFEKNWTLEEYWGNQ</sequence>
<dbReference type="InterPro" id="IPR058193">
    <property type="entry name" value="VanY/YodJ_core_dom"/>
</dbReference>
<proteinExistence type="predicted"/>
<comment type="caution">
    <text evidence="2">The sequence shown here is derived from an EMBL/GenBank/DDBJ whole genome shotgun (WGS) entry which is preliminary data.</text>
</comment>
<dbReference type="InterPro" id="IPR003709">
    <property type="entry name" value="VanY-like_core_dom"/>
</dbReference>
<reference evidence="2 3" key="1">
    <citation type="submission" date="2022-03" db="EMBL/GenBank/DDBJ databases">
        <title>Novel taxa within the pig intestine.</title>
        <authorList>
            <person name="Wylensek D."/>
            <person name="Bishof K."/>
            <person name="Afrizal A."/>
            <person name="Clavel T."/>
        </authorList>
    </citation>
    <scope>NUCLEOTIDE SEQUENCE [LARGE SCALE GENOMIC DNA]</scope>
    <source>
        <strain evidence="2 3">Cla-KB-P134</strain>
    </source>
</reference>
<protein>
    <submittedName>
        <fullName evidence="2">M15 family metallopeptidase</fullName>
    </submittedName>
</protein>
<evidence type="ECO:0000259" key="1">
    <source>
        <dbReference type="Pfam" id="PF02557"/>
    </source>
</evidence>
<dbReference type="SUPFAM" id="SSF55166">
    <property type="entry name" value="Hedgehog/DD-peptidase"/>
    <property type="match status" value="1"/>
</dbReference>
<evidence type="ECO:0000313" key="3">
    <source>
        <dbReference type="Proteomes" id="UP001285244"/>
    </source>
</evidence>
<keyword evidence="3" id="KW-1185">Reference proteome</keyword>
<dbReference type="CDD" id="cd14852">
    <property type="entry name" value="LD-carboxypeptidase"/>
    <property type="match status" value="1"/>
</dbReference>
<dbReference type="PANTHER" id="PTHR34385">
    <property type="entry name" value="D-ALANYL-D-ALANINE CARBOXYPEPTIDASE"/>
    <property type="match status" value="1"/>
</dbReference>
<organism evidence="2 3">
    <name type="scientific">Absicoccus intestinalis</name>
    <dbReference type="NCBI Taxonomy" id="2926319"/>
    <lineage>
        <taxon>Bacteria</taxon>
        <taxon>Bacillati</taxon>
        <taxon>Bacillota</taxon>
        <taxon>Erysipelotrichia</taxon>
        <taxon>Erysipelotrichales</taxon>
        <taxon>Erysipelotrichaceae</taxon>
        <taxon>Absicoccus</taxon>
    </lineage>
</organism>
<dbReference type="Pfam" id="PF02557">
    <property type="entry name" value="VanY"/>
    <property type="match status" value="1"/>
</dbReference>
<dbReference type="RefSeq" id="WP_320325775.1">
    <property type="nucleotide sequence ID" value="NZ_JALBUS010000008.1"/>
</dbReference>